<dbReference type="Proteomes" id="UP000186601">
    <property type="component" value="Unassembled WGS sequence"/>
</dbReference>
<gene>
    <name evidence="2" type="ORF">PHLCEN_2v11679</name>
</gene>
<name>A0A2R6NJA1_9APHY</name>
<evidence type="ECO:0000313" key="3">
    <source>
        <dbReference type="Proteomes" id="UP000186601"/>
    </source>
</evidence>
<dbReference type="EMBL" id="MLYV02001176">
    <property type="protein sequence ID" value="PSR72465.1"/>
    <property type="molecule type" value="Genomic_DNA"/>
</dbReference>
<dbReference type="AlphaFoldDB" id="A0A2R6NJA1"/>
<sequence length="49" mass="5012">MSEAIQATVQLVEVPPPPPPSRSTGISGCSDAMGDATVMVMNASIIVRV</sequence>
<feature type="region of interest" description="Disordered" evidence="1">
    <location>
        <begin position="1"/>
        <end position="27"/>
    </location>
</feature>
<comment type="caution">
    <text evidence="2">The sequence shown here is derived from an EMBL/GenBank/DDBJ whole genome shotgun (WGS) entry which is preliminary data.</text>
</comment>
<reference evidence="2 3" key="1">
    <citation type="submission" date="2018-02" db="EMBL/GenBank/DDBJ databases">
        <title>Genome sequence of the basidiomycete white-rot fungus Phlebia centrifuga.</title>
        <authorList>
            <person name="Granchi Z."/>
            <person name="Peng M."/>
            <person name="de Vries R.P."/>
            <person name="Hilden K."/>
            <person name="Makela M.R."/>
            <person name="Grigoriev I."/>
            <person name="Riley R."/>
        </authorList>
    </citation>
    <scope>NUCLEOTIDE SEQUENCE [LARGE SCALE GENOMIC DNA]</scope>
    <source>
        <strain evidence="2 3">FBCC195</strain>
    </source>
</reference>
<proteinExistence type="predicted"/>
<keyword evidence="3" id="KW-1185">Reference proteome</keyword>
<protein>
    <submittedName>
        <fullName evidence="2">Uncharacterized protein</fullName>
    </submittedName>
</protein>
<evidence type="ECO:0000313" key="2">
    <source>
        <dbReference type="EMBL" id="PSR72465.1"/>
    </source>
</evidence>
<accession>A0A2R6NJA1</accession>
<evidence type="ECO:0000256" key="1">
    <source>
        <dbReference type="SAM" id="MobiDB-lite"/>
    </source>
</evidence>
<organism evidence="2 3">
    <name type="scientific">Hermanssonia centrifuga</name>
    <dbReference type="NCBI Taxonomy" id="98765"/>
    <lineage>
        <taxon>Eukaryota</taxon>
        <taxon>Fungi</taxon>
        <taxon>Dikarya</taxon>
        <taxon>Basidiomycota</taxon>
        <taxon>Agaricomycotina</taxon>
        <taxon>Agaricomycetes</taxon>
        <taxon>Polyporales</taxon>
        <taxon>Meruliaceae</taxon>
        <taxon>Hermanssonia</taxon>
    </lineage>
</organism>